<protein>
    <submittedName>
        <fullName evidence="9">Undecaprenyl-phosphate glucose phosphotransferase</fullName>
    </submittedName>
</protein>
<sequence length="462" mass="51837">MKLFQSQVDFYQRMIDAVIVSGTLPLAFWLYYGHLNWNDKYIITAIAAIPIFYLSAKASNLYRPYFVQFGEQQIRSLLVAWFLTLAGLLLMGYAFKSTHELSRVTMGLYAIILPVFLLISRLAVWRFIRAIDERGYGVRSAIIIGTDDNARALAESIACSSSIGLRFKGFVELDDRRPTEALAQGQVLGKVSDIAQLLAGDDVDIVYISVPMSDTDTLSKILKVLGDSTVSIFLVPDLYTAEIMQGTWITLGDVPTVCVIDGPTQGINPILKRIEDLVISTVSLTLLAIPMLFIAIAVRLTSPGPALYKQVRYGISGKPIVVWKFRTMSVMETTEDFVQATKNDSRVTRLGGFLRRTSLDEVPQLFNVLMGDMSIVGPRPHPVALNEAYRDKIFGYMLRHKVKPGITGLAQVNGFRGETDTHDKMEHRIRYDIEYINSWSMWLDLAIIIRTPLSLLRSENAY</sequence>
<feature type="transmembrane region" description="Helical" evidence="7">
    <location>
        <begin position="12"/>
        <end position="32"/>
    </location>
</feature>
<feature type="transmembrane region" description="Helical" evidence="7">
    <location>
        <begin position="38"/>
        <end position="56"/>
    </location>
</feature>
<dbReference type="Pfam" id="PF13727">
    <property type="entry name" value="CoA_binding_3"/>
    <property type="match status" value="1"/>
</dbReference>
<dbReference type="InterPro" id="IPR017473">
    <property type="entry name" value="Undecaprenyl-P_gluc_Ptfrase"/>
</dbReference>
<comment type="similarity">
    <text evidence="2">Belongs to the bacterial sugar transferase family.</text>
</comment>
<dbReference type="GO" id="GO:0016780">
    <property type="term" value="F:phosphotransferase activity, for other substituted phosphate groups"/>
    <property type="evidence" value="ECO:0007669"/>
    <property type="project" value="TreeGrafter"/>
</dbReference>
<dbReference type="NCBIfam" id="TIGR03025">
    <property type="entry name" value="EPS_sugtrans"/>
    <property type="match status" value="1"/>
</dbReference>
<dbReference type="InterPro" id="IPR036291">
    <property type="entry name" value="NAD(P)-bd_dom_sf"/>
</dbReference>
<dbReference type="NCBIfam" id="TIGR03023">
    <property type="entry name" value="WcaJ_sugtrans"/>
    <property type="match status" value="1"/>
</dbReference>
<evidence type="ECO:0000313" key="10">
    <source>
        <dbReference type="Proteomes" id="UP000235005"/>
    </source>
</evidence>
<evidence type="ECO:0000256" key="6">
    <source>
        <dbReference type="ARBA" id="ARBA00023136"/>
    </source>
</evidence>
<dbReference type="GO" id="GO:0016020">
    <property type="term" value="C:membrane"/>
    <property type="evidence" value="ECO:0007669"/>
    <property type="project" value="UniProtKB-SubCell"/>
</dbReference>
<evidence type="ECO:0000259" key="8">
    <source>
        <dbReference type="Pfam" id="PF02397"/>
    </source>
</evidence>
<keyword evidence="5 7" id="KW-1133">Transmembrane helix</keyword>
<dbReference type="InterPro" id="IPR017475">
    <property type="entry name" value="EPS_sugar_tfrase"/>
</dbReference>
<name>A0A2N5X6Y5_9GAMM</name>
<evidence type="ECO:0000256" key="3">
    <source>
        <dbReference type="ARBA" id="ARBA00022679"/>
    </source>
</evidence>
<dbReference type="AlphaFoldDB" id="A0A2N5X6Y5"/>
<dbReference type="Pfam" id="PF02397">
    <property type="entry name" value="Bac_transf"/>
    <property type="match status" value="1"/>
</dbReference>
<evidence type="ECO:0000256" key="5">
    <source>
        <dbReference type="ARBA" id="ARBA00022989"/>
    </source>
</evidence>
<evidence type="ECO:0000256" key="2">
    <source>
        <dbReference type="ARBA" id="ARBA00006464"/>
    </source>
</evidence>
<feature type="transmembrane region" description="Helical" evidence="7">
    <location>
        <begin position="277"/>
        <end position="298"/>
    </location>
</feature>
<evidence type="ECO:0000313" key="9">
    <source>
        <dbReference type="EMBL" id="PLW70241.1"/>
    </source>
</evidence>
<dbReference type="PANTHER" id="PTHR30576">
    <property type="entry name" value="COLANIC BIOSYNTHESIS UDP-GLUCOSE LIPID CARRIER TRANSFERASE"/>
    <property type="match status" value="1"/>
</dbReference>
<gene>
    <name evidence="9" type="ORF">C0039_03265</name>
</gene>
<dbReference type="InterPro" id="IPR003362">
    <property type="entry name" value="Bact_transf"/>
</dbReference>
<feature type="transmembrane region" description="Helical" evidence="7">
    <location>
        <begin position="107"/>
        <end position="124"/>
    </location>
</feature>
<dbReference type="SUPFAM" id="SSF51735">
    <property type="entry name" value="NAD(P)-binding Rossmann-fold domains"/>
    <property type="match status" value="1"/>
</dbReference>
<evidence type="ECO:0000256" key="7">
    <source>
        <dbReference type="SAM" id="Phobius"/>
    </source>
</evidence>
<organism evidence="9 10">
    <name type="scientific">Pseudohalioglobus lutimaris</name>
    <dbReference type="NCBI Taxonomy" id="1737061"/>
    <lineage>
        <taxon>Bacteria</taxon>
        <taxon>Pseudomonadati</taxon>
        <taxon>Pseudomonadota</taxon>
        <taxon>Gammaproteobacteria</taxon>
        <taxon>Cellvibrionales</taxon>
        <taxon>Halieaceae</taxon>
        <taxon>Pseudohalioglobus</taxon>
    </lineage>
</organism>
<feature type="transmembrane region" description="Helical" evidence="7">
    <location>
        <begin position="77"/>
        <end position="95"/>
    </location>
</feature>
<evidence type="ECO:0000256" key="1">
    <source>
        <dbReference type="ARBA" id="ARBA00004141"/>
    </source>
</evidence>
<keyword evidence="3 9" id="KW-0808">Transferase</keyword>
<proteinExistence type="inferred from homology"/>
<keyword evidence="6 7" id="KW-0472">Membrane</keyword>
<dbReference type="Proteomes" id="UP000235005">
    <property type="component" value="Unassembled WGS sequence"/>
</dbReference>
<keyword evidence="10" id="KW-1185">Reference proteome</keyword>
<accession>A0A2N5X6Y5</accession>
<comment type="caution">
    <text evidence="9">The sequence shown here is derived from an EMBL/GenBank/DDBJ whole genome shotgun (WGS) entry which is preliminary data.</text>
</comment>
<dbReference type="Gene3D" id="3.40.50.720">
    <property type="entry name" value="NAD(P)-binding Rossmann-like Domain"/>
    <property type="match status" value="1"/>
</dbReference>
<feature type="domain" description="Bacterial sugar transferase" evidence="8">
    <location>
        <begin position="272"/>
        <end position="456"/>
    </location>
</feature>
<dbReference type="RefSeq" id="WP_101517224.1">
    <property type="nucleotide sequence ID" value="NZ_PKUS01000002.1"/>
</dbReference>
<dbReference type="EMBL" id="PKUS01000002">
    <property type="protein sequence ID" value="PLW70241.1"/>
    <property type="molecule type" value="Genomic_DNA"/>
</dbReference>
<dbReference type="PANTHER" id="PTHR30576:SF0">
    <property type="entry name" value="UNDECAPRENYL-PHOSPHATE N-ACETYLGALACTOSAMINYL 1-PHOSPHATE TRANSFERASE-RELATED"/>
    <property type="match status" value="1"/>
</dbReference>
<keyword evidence="4 7" id="KW-0812">Transmembrane</keyword>
<reference evidence="9 10" key="1">
    <citation type="submission" date="2018-01" db="EMBL/GenBank/DDBJ databases">
        <title>The draft genome sequence of Halioglobus lutimaris HF004.</title>
        <authorList>
            <person name="Du Z.-J."/>
            <person name="Shi M.-J."/>
        </authorList>
    </citation>
    <scope>NUCLEOTIDE SEQUENCE [LARGE SCALE GENOMIC DNA]</scope>
    <source>
        <strain evidence="9 10">HF004</strain>
    </source>
</reference>
<evidence type="ECO:0000256" key="4">
    <source>
        <dbReference type="ARBA" id="ARBA00022692"/>
    </source>
</evidence>
<dbReference type="OrthoDB" id="9808602at2"/>
<comment type="subcellular location">
    <subcellularLocation>
        <location evidence="1">Membrane</location>
        <topology evidence="1">Multi-pass membrane protein</topology>
    </subcellularLocation>
</comment>